<dbReference type="AlphaFoldDB" id="A0A0L0C1Y3"/>
<keyword evidence="2" id="KW-1185">Reference proteome</keyword>
<comment type="caution">
    <text evidence="1">The sequence shown here is derived from an EMBL/GenBank/DDBJ whole genome shotgun (WGS) entry which is preliminary data.</text>
</comment>
<name>A0A0L0C1Y3_LUCCU</name>
<evidence type="ECO:0000313" key="1">
    <source>
        <dbReference type="EMBL" id="KNC25424.1"/>
    </source>
</evidence>
<protein>
    <submittedName>
        <fullName evidence="1">Uncharacterized protein</fullName>
    </submittedName>
</protein>
<proteinExistence type="predicted"/>
<reference evidence="1 2" key="1">
    <citation type="journal article" date="2015" name="Nat. Commun.">
        <title>Lucilia cuprina genome unlocks parasitic fly biology to underpin future interventions.</title>
        <authorList>
            <person name="Anstead C.A."/>
            <person name="Korhonen P.K."/>
            <person name="Young N.D."/>
            <person name="Hall R.S."/>
            <person name="Jex A.R."/>
            <person name="Murali S.C."/>
            <person name="Hughes D.S."/>
            <person name="Lee S.F."/>
            <person name="Perry T."/>
            <person name="Stroehlein A.J."/>
            <person name="Ansell B.R."/>
            <person name="Breugelmans B."/>
            <person name="Hofmann A."/>
            <person name="Qu J."/>
            <person name="Dugan S."/>
            <person name="Lee S.L."/>
            <person name="Chao H."/>
            <person name="Dinh H."/>
            <person name="Han Y."/>
            <person name="Doddapaneni H.V."/>
            <person name="Worley K.C."/>
            <person name="Muzny D.M."/>
            <person name="Ioannidis P."/>
            <person name="Waterhouse R.M."/>
            <person name="Zdobnov E.M."/>
            <person name="James P.J."/>
            <person name="Bagnall N.H."/>
            <person name="Kotze A.C."/>
            <person name="Gibbs R.A."/>
            <person name="Richards S."/>
            <person name="Batterham P."/>
            <person name="Gasser R.B."/>
        </authorList>
    </citation>
    <scope>NUCLEOTIDE SEQUENCE [LARGE SCALE GENOMIC DNA]</scope>
    <source>
        <strain evidence="1 2">LS</strain>
        <tissue evidence="1">Full body</tissue>
    </source>
</reference>
<dbReference type="EMBL" id="JRES01001118">
    <property type="protein sequence ID" value="KNC25424.1"/>
    <property type="molecule type" value="Genomic_DNA"/>
</dbReference>
<gene>
    <name evidence="1" type="ORF">FF38_02597</name>
</gene>
<evidence type="ECO:0000313" key="2">
    <source>
        <dbReference type="Proteomes" id="UP000037069"/>
    </source>
</evidence>
<organism evidence="1 2">
    <name type="scientific">Lucilia cuprina</name>
    <name type="common">Green bottle fly</name>
    <name type="synonym">Australian sheep blowfly</name>
    <dbReference type="NCBI Taxonomy" id="7375"/>
    <lineage>
        <taxon>Eukaryota</taxon>
        <taxon>Metazoa</taxon>
        <taxon>Ecdysozoa</taxon>
        <taxon>Arthropoda</taxon>
        <taxon>Hexapoda</taxon>
        <taxon>Insecta</taxon>
        <taxon>Pterygota</taxon>
        <taxon>Neoptera</taxon>
        <taxon>Endopterygota</taxon>
        <taxon>Diptera</taxon>
        <taxon>Brachycera</taxon>
        <taxon>Muscomorpha</taxon>
        <taxon>Oestroidea</taxon>
        <taxon>Calliphoridae</taxon>
        <taxon>Luciliinae</taxon>
        <taxon>Lucilia</taxon>
    </lineage>
</organism>
<accession>A0A0L0C1Y3</accession>
<sequence length="76" mass="8380">MVSGTATQQLQCLAIGVENRTAQIFGLEHHKRQISNRISRVINSYQGSFRGKDSGLLDSGESVSILETDCREIAEE</sequence>
<dbReference type="Proteomes" id="UP000037069">
    <property type="component" value="Unassembled WGS sequence"/>
</dbReference>